<dbReference type="SUPFAM" id="SSF55729">
    <property type="entry name" value="Acyl-CoA N-acyltransferases (Nat)"/>
    <property type="match status" value="1"/>
</dbReference>
<dbReference type="Pfam" id="PF04958">
    <property type="entry name" value="AstA"/>
    <property type="match status" value="1"/>
</dbReference>
<dbReference type="RefSeq" id="WP_110391231.1">
    <property type="nucleotide sequence ID" value="NZ_QJKI01000014.1"/>
</dbReference>
<keyword evidence="2 4" id="KW-0808">Transferase</keyword>
<dbReference type="Gene3D" id="2.40.40.20">
    <property type="match status" value="1"/>
</dbReference>
<keyword evidence="5" id="KW-1185">Reference proteome</keyword>
<evidence type="ECO:0000313" key="4">
    <source>
        <dbReference type="EMBL" id="PXX77990.1"/>
    </source>
</evidence>
<dbReference type="PANTHER" id="PTHR30420:SF1">
    <property type="entry name" value="ARGININE N-SUCCINYLTRANSFERASE"/>
    <property type="match status" value="1"/>
</dbReference>
<gene>
    <name evidence="4" type="ORF">DFR34_11478</name>
</gene>
<dbReference type="GO" id="GO:0008791">
    <property type="term" value="F:arginine N-succinyltransferase activity"/>
    <property type="evidence" value="ECO:0007669"/>
    <property type="project" value="InterPro"/>
</dbReference>
<dbReference type="InterPro" id="IPR017650">
    <property type="entry name" value="Arginine_N-succinylTrfase"/>
</dbReference>
<dbReference type="NCBIfam" id="TIGR03243">
    <property type="entry name" value="arg_catab_AOST"/>
    <property type="match status" value="1"/>
</dbReference>
<dbReference type="OrthoDB" id="21121at2"/>
<evidence type="ECO:0000256" key="3">
    <source>
        <dbReference type="ARBA" id="ARBA00023315"/>
    </source>
</evidence>
<sequence length="349" mass="38842">MMLIRMARPDDLDALVALARLADIGVTSLQADPAQLAERIERSQRTLRNELPRANQGYLFVLECSDTGQLVGTCSIESALGLHSPWYNYRVGKVIHASPSLNIYSSAETLFLSNDHTGSTEVCALFLHPDWRREHLGAMLSKCRFLFMAQHPERFANKVIAEMRGVADEQGRSPFWEALGRHFFTVEFAQADHLTGVGDKSVVAELMPKYPVYVDLLPAEARAVIGQVHEKTQPALAMLQEEGFRYQGYVDIFDAGPTVEAFLHEIRAVRHSRLWTVCEEKAAPSAHAQPWLLASTGLSDFRMTVKLLDAPHGVLPLDDDTAQMLGVREGDVLRAVPLHPPQDLSQILP</sequence>
<keyword evidence="1" id="KW-0056">Arginine metabolism</keyword>
<proteinExistence type="predicted"/>
<dbReference type="Proteomes" id="UP000247555">
    <property type="component" value="Unassembled WGS sequence"/>
</dbReference>
<comment type="caution">
    <text evidence="4">The sequence shown here is derived from an EMBL/GenBank/DDBJ whole genome shotgun (WGS) entry which is preliminary data.</text>
</comment>
<reference evidence="4 5" key="1">
    <citation type="submission" date="2018-05" db="EMBL/GenBank/DDBJ databases">
        <title>Genomic Encyclopedia of Type Strains, Phase IV (KMG-IV): sequencing the most valuable type-strain genomes for metagenomic binning, comparative biology and taxonomic classification.</title>
        <authorList>
            <person name="Goeker M."/>
        </authorList>
    </citation>
    <scope>NUCLEOTIDE SEQUENCE [LARGE SCALE GENOMIC DNA]</scope>
    <source>
        <strain evidence="4 5">DSM 29661</strain>
    </source>
</reference>
<name>A0A318KKK1_9NEIS</name>
<dbReference type="PANTHER" id="PTHR30420">
    <property type="entry name" value="N-SUCCINYLARGININE DIHYDROLASE"/>
    <property type="match status" value="1"/>
</dbReference>
<evidence type="ECO:0000256" key="2">
    <source>
        <dbReference type="ARBA" id="ARBA00022679"/>
    </source>
</evidence>
<dbReference type="InterPro" id="IPR016181">
    <property type="entry name" value="Acyl_CoA_acyltransferase"/>
</dbReference>
<dbReference type="NCBIfam" id="TIGR03244">
    <property type="entry name" value="arg_catab_AstA"/>
    <property type="match status" value="1"/>
</dbReference>
<dbReference type="AlphaFoldDB" id="A0A318KKK1"/>
<organism evidence="4 5">
    <name type="scientific">Rivihabitans pingtungensis</name>
    <dbReference type="NCBI Taxonomy" id="1054498"/>
    <lineage>
        <taxon>Bacteria</taxon>
        <taxon>Pseudomonadati</taxon>
        <taxon>Pseudomonadota</taxon>
        <taxon>Betaproteobacteria</taxon>
        <taxon>Neisseriales</taxon>
        <taxon>Aquaspirillaceae</taxon>
        <taxon>Rivihabitans</taxon>
    </lineage>
</organism>
<keyword evidence="3" id="KW-0012">Acyltransferase</keyword>
<dbReference type="GO" id="GO:0006527">
    <property type="term" value="P:L-arginine catabolic process"/>
    <property type="evidence" value="ECO:0007669"/>
    <property type="project" value="InterPro"/>
</dbReference>
<dbReference type="EMBL" id="QJKI01000014">
    <property type="protein sequence ID" value="PXX77990.1"/>
    <property type="molecule type" value="Genomic_DNA"/>
</dbReference>
<protein>
    <submittedName>
        <fullName evidence="4">Arginine N-succinyltransferase</fullName>
    </submittedName>
</protein>
<dbReference type="InterPro" id="IPR007041">
    <property type="entry name" value="Arg_succinylTrfase_AstA/AruG"/>
</dbReference>
<dbReference type="Gene3D" id="3.40.630.30">
    <property type="match status" value="1"/>
</dbReference>
<evidence type="ECO:0000256" key="1">
    <source>
        <dbReference type="ARBA" id="ARBA00022503"/>
    </source>
</evidence>
<evidence type="ECO:0000313" key="5">
    <source>
        <dbReference type="Proteomes" id="UP000247555"/>
    </source>
</evidence>
<accession>A0A318KKK1</accession>